<dbReference type="EMBL" id="CVQH01023413">
    <property type="protein sequence ID" value="CRK35091.1"/>
    <property type="molecule type" value="Genomic_DNA"/>
</dbReference>
<name>A0A0G4MLG3_VERLO</name>
<sequence>ARCLSALSRVSRARLLSFAWTRRSWERSTTLLPRPPPSTLSSRVPWWTFWLRAPPAVASSARS</sequence>
<gene>
    <name evidence="1" type="ORF">BN1708_019708</name>
</gene>
<protein>
    <submittedName>
        <fullName evidence="1">Uncharacterized protein</fullName>
    </submittedName>
</protein>
<keyword evidence="2" id="KW-1185">Reference proteome</keyword>
<evidence type="ECO:0000313" key="2">
    <source>
        <dbReference type="Proteomes" id="UP000044602"/>
    </source>
</evidence>
<organism evidence="1 2">
    <name type="scientific">Verticillium longisporum</name>
    <name type="common">Verticillium dahliae var. longisporum</name>
    <dbReference type="NCBI Taxonomy" id="100787"/>
    <lineage>
        <taxon>Eukaryota</taxon>
        <taxon>Fungi</taxon>
        <taxon>Dikarya</taxon>
        <taxon>Ascomycota</taxon>
        <taxon>Pezizomycotina</taxon>
        <taxon>Sordariomycetes</taxon>
        <taxon>Hypocreomycetidae</taxon>
        <taxon>Glomerellales</taxon>
        <taxon>Plectosphaerellaceae</taxon>
        <taxon>Verticillium</taxon>
    </lineage>
</organism>
<proteinExistence type="predicted"/>
<dbReference type="AlphaFoldDB" id="A0A0G4MLG3"/>
<feature type="non-terminal residue" evidence="1">
    <location>
        <position position="1"/>
    </location>
</feature>
<evidence type="ECO:0000313" key="1">
    <source>
        <dbReference type="EMBL" id="CRK35091.1"/>
    </source>
</evidence>
<accession>A0A0G4MLG3</accession>
<reference evidence="1 2" key="1">
    <citation type="submission" date="2015-05" db="EMBL/GenBank/DDBJ databases">
        <authorList>
            <person name="Wang D.B."/>
            <person name="Wang M."/>
        </authorList>
    </citation>
    <scope>NUCLEOTIDE SEQUENCE [LARGE SCALE GENOMIC DNA]</scope>
    <source>
        <strain evidence="1">VL1</strain>
    </source>
</reference>
<dbReference type="Proteomes" id="UP000044602">
    <property type="component" value="Unassembled WGS sequence"/>
</dbReference>